<comment type="caution">
    <text evidence="2">The sequence shown here is derived from an EMBL/GenBank/DDBJ whole genome shotgun (WGS) entry which is preliminary data.</text>
</comment>
<keyword evidence="3" id="KW-1185">Reference proteome</keyword>
<dbReference type="Proteomes" id="UP000729402">
    <property type="component" value="Unassembled WGS sequence"/>
</dbReference>
<organism evidence="2 3">
    <name type="scientific">Zizania palustris</name>
    <name type="common">Northern wild rice</name>
    <dbReference type="NCBI Taxonomy" id="103762"/>
    <lineage>
        <taxon>Eukaryota</taxon>
        <taxon>Viridiplantae</taxon>
        <taxon>Streptophyta</taxon>
        <taxon>Embryophyta</taxon>
        <taxon>Tracheophyta</taxon>
        <taxon>Spermatophyta</taxon>
        <taxon>Magnoliopsida</taxon>
        <taxon>Liliopsida</taxon>
        <taxon>Poales</taxon>
        <taxon>Poaceae</taxon>
        <taxon>BOP clade</taxon>
        <taxon>Oryzoideae</taxon>
        <taxon>Oryzeae</taxon>
        <taxon>Zizaniinae</taxon>
        <taxon>Zizania</taxon>
    </lineage>
</organism>
<dbReference type="EMBL" id="JAAALK010000086">
    <property type="protein sequence ID" value="KAG8082442.1"/>
    <property type="molecule type" value="Genomic_DNA"/>
</dbReference>
<dbReference type="AlphaFoldDB" id="A0A8J5VS31"/>
<name>A0A8J5VS31_ZIZPA</name>
<sequence>MWLHSLAATRSPTHHHESTSHDPAARSSVVCPIRPSPSATYESTMPQPRHGPSAVTRSVTPTRHRTSTSHGSTAPRIHLLPHLVISLRRLCRLPHVIDRCSDAQDYDFFLVL</sequence>
<evidence type="ECO:0000313" key="3">
    <source>
        <dbReference type="Proteomes" id="UP000729402"/>
    </source>
</evidence>
<evidence type="ECO:0000256" key="1">
    <source>
        <dbReference type="SAM" id="MobiDB-lite"/>
    </source>
</evidence>
<feature type="compositionally biased region" description="Polar residues" evidence="1">
    <location>
        <begin position="37"/>
        <end position="46"/>
    </location>
</feature>
<gene>
    <name evidence="2" type="ORF">GUJ93_ZPchr0014g47117</name>
</gene>
<proteinExistence type="predicted"/>
<reference evidence="2" key="2">
    <citation type="submission" date="2021-02" db="EMBL/GenBank/DDBJ databases">
        <authorList>
            <person name="Kimball J.A."/>
            <person name="Haas M.W."/>
            <person name="Macchietto M."/>
            <person name="Kono T."/>
            <person name="Duquette J."/>
            <person name="Shao M."/>
        </authorList>
    </citation>
    <scope>NUCLEOTIDE SEQUENCE</scope>
    <source>
        <tissue evidence="2">Fresh leaf tissue</tissue>
    </source>
</reference>
<evidence type="ECO:0000313" key="2">
    <source>
        <dbReference type="EMBL" id="KAG8082442.1"/>
    </source>
</evidence>
<feature type="region of interest" description="Disordered" evidence="1">
    <location>
        <begin position="1"/>
        <end position="74"/>
    </location>
</feature>
<protein>
    <submittedName>
        <fullName evidence="2">Uncharacterized protein</fullName>
    </submittedName>
</protein>
<accession>A0A8J5VS31</accession>
<feature type="compositionally biased region" description="Basic and acidic residues" evidence="1">
    <location>
        <begin position="14"/>
        <end position="24"/>
    </location>
</feature>
<reference evidence="2" key="1">
    <citation type="journal article" date="2021" name="bioRxiv">
        <title>Whole Genome Assembly and Annotation of Northern Wild Rice, Zizania palustris L., Supports a Whole Genome Duplication in the Zizania Genus.</title>
        <authorList>
            <person name="Haas M."/>
            <person name="Kono T."/>
            <person name="Macchietto M."/>
            <person name="Millas R."/>
            <person name="McGilp L."/>
            <person name="Shao M."/>
            <person name="Duquette J."/>
            <person name="Hirsch C.N."/>
            <person name="Kimball J."/>
        </authorList>
    </citation>
    <scope>NUCLEOTIDE SEQUENCE</scope>
    <source>
        <tissue evidence="2">Fresh leaf tissue</tissue>
    </source>
</reference>